<evidence type="ECO:0000256" key="5">
    <source>
        <dbReference type="ARBA" id="ARBA00023163"/>
    </source>
</evidence>
<feature type="domain" description="NusB/RsmB/TIM44" evidence="7">
    <location>
        <begin position="11"/>
        <end position="133"/>
    </location>
</feature>
<protein>
    <recommendedName>
        <fullName evidence="6">Transcription antitermination protein NusB</fullName>
    </recommendedName>
    <alternativeName>
        <fullName evidence="6">Antitermination factor NusB</fullName>
    </alternativeName>
</protein>
<dbReference type="RefSeq" id="WP_203628135.1">
    <property type="nucleotide sequence ID" value="NZ_BOLQ01000019.1"/>
</dbReference>
<dbReference type="PANTHER" id="PTHR11078:SF3">
    <property type="entry name" value="ANTITERMINATION NUSB DOMAIN-CONTAINING PROTEIN"/>
    <property type="match status" value="1"/>
</dbReference>
<comment type="caution">
    <text evidence="8">The sequence shown here is derived from an EMBL/GenBank/DDBJ whole genome shotgun (WGS) entry which is preliminary data.</text>
</comment>
<gene>
    <name evidence="6 8" type="primary">nusB</name>
    <name evidence="8" type="ORF">ACFQ4P_06625</name>
</gene>
<name>A0ABW4CIH6_9LACO</name>
<dbReference type="Proteomes" id="UP001597196">
    <property type="component" value="Unassembled WGS sequence"/>
</dbReference>
<evidence type="ECO:0000313" key="9">
    <source>
        <dbReference type="Proteomes" id="UP001597196"/>
    </source>
</evidence>
<keyword evidence="4 6" id="KW-0805">Transcription regulation</keyword>
<reference evidence="9" key="1">
    <citation type="journal article" date="2019" name="Int. J. Syst. Evol. Microbiol.">
        <title>The Global Catalogue of Microorganisms (GCM) 10K type strain sequencing project: providing services to taxonomists for standard genome sequencing and annotation.</title>
        <authorList>
            <consortium name="The Broad Institute Genomics Platform"/>
            <consortium name="The Broad Institute Genome Sequencing Center for Infectious Disease"/>
            <person name="Wu L."/>
            <person name="Ma J."/>
        </authorList>
    </citation>
    <scope>NUCLEOTIDE SEQUENCE [LARGE SCALE GENOMIC DNA]</scope>
    <source>
        <strain evidence="9">CCM 8980</strain>
    </source>
</reference>
<dbReference type="InterPro" id="IPR006027">
    <property type="entry name" value="NusB_RsmB_TIM44"/>
</dbReference>
<dbReference type="NCBIfam" id="TIGR01951">
    <property type="entry name" value="nusB"/>
    <property type="match status" value="1"/>
</dbReference>
<dbReference type="SUPFAM" id="SSF48013">
    <property type="entry name" value="NusB-like"/>
    <property type="match status" value="1"/>
</dbReference>
<comment type="similarity">
    <text evidence="1 6">Belongs to the NusB family.</text>
</comment>
<evidence type="ECO:0000256" key="6">
    <source>
        <dbReference type="HAMAP-Rule" id="MF_00073"/>
    </source>
</evidence>
<evidence type="ECO:0000256" key="3">
    <source>
        <dbReference type="ARBA" id="ARBA00022884"/>
    </source>
</evidence>
<sequence>MTTEQTMSRHEMREAAFQVLFAGAGTTETDRALVYQEVLPEDVQPPEYLTGLVDGVLANQDALDAAITSKLKAGWQLSRLAKADLIALRLGLYEIQFEPDLPDKVAVNEAIELTKRYSDEQAAKFVNGILGHFVAHANA</sequence>
<evidence type="ECO:0000259" key="7">
    <source>
        <dbReference type="Pfam" id="PF01029"/>
    </source>
</evidence>
<keyword evidence="2 6" id="KW-0889">Transcription antitermination</keyword>
<dbReference type="PANTHER" id="PTHR11078">
    <property type="entry name" value="N UTILIZATION SUBSTANCE PROTEIN B-RELATED"/>
    <property type="match status" value="1"/>
</dbReference>
<dbReference type="NCBIfam" id="NF001223">
    <property type="entry name" value="PRK00202.1-1"/>
    <property type="match status" value="1"/>
</dbReference>
<dbReference type="InterPro" id="IPR035926">
    <property type="entry name" value="NusB-like_sf"/>
</dbReference>
<dbReference type="Gene3D" id="1.10.940.10">
    <property type="entry name" value="NusB-like"/>
    <property type="match status" value="1"/>
</dbReference>
<comment type="function">
    <text evidence="6">Involved in transcription antitermination. Required for transcription of ribosomal RNA (rRNA) genes. Binds specifically to the boxA antiterminator sequence of the ribosomal RNA (rrn) operons.</text>
</comment>
<evidence type="ECO:0000256" key="2">
    <source>
        <dbReference type="ARBA" id="ARBA00022814"/>
    </source>
</evidence>
<dbReference type="InterPro" id="IPR011605">
    <property type="entry name" value="NusB_fam"/>
</dbReference>
<proteinExistence type="inferred from homology"/>
<evidence type="ECO:0000313" key="8">
    <source>
        <dbReference type="EMBL" id="MFD1429919.1"/>
    </source>
</evidence>
<evidence type="ECO:0000256" key="4">
    <source>
        <dbReference type="ARBA" id="ARBA00023015"/>
    </source>
</evidence>
<keyword evidence="5 6" id="KW-0804">Transcription</keyword>
<dbReference type="HAMAP" id="MF_00073">
    <property type="entry name" value="NusB"/>
    <property type="match status" value="1"/>
</dbReference>
<dbReference type="Pfam" id="PF01029">
    <property type="entry name" value="NusB"/>
    <property type="match status" value="1"/>
</dbReference>
<evidence type="ECO:0000256" key="1">
    <source>
        <dbReference type="ARBA" id="ARBA00005952"/>
    </source>
</evidence>
<accession>A0ABW4CIH6</accession>
<keyword evidence="9" id="KW-1185">Reference proteome</keyword>
<dbReference type="EMBL" id="JBHTOC010000008">
    <property type="protein sequence ID" value="MFD1429919.1"/>
    <property type="molecule type" value="Genomic_DNA"/>
</dbReference>
<organism evidence="8 9">
    <name type="scientific">Lacticaseibacillus mingshuiensis</name>
    <dbReference type="NCBI Taxonomy" id="2799574"/>
    <lineage>
        <taxon>Bacteria</taxon>
        <taxon>Bacillati</taxon>
        <taxon>Bacillota</taxon>
        <taxon>Bacilli</taxon>
        <taxon>Lactobacillales</taxon>
        <taxon>Lactobacillaceae</taxon>
        <taxon>Lacticaseibacillus</taxon>
    </lineage>
</organism>
<keyword evidence="3 6" id="KW-0694">RNA-binding</keyword>